<proteinExistence type="predicted"/>
<keyword evidence="2" id="KW-1185">Reference proteome</keyword>
<feature type="non-terminal residue" evidence="1">
    <location>
        <position position="1"/>
    </location>
</feature>
<organism evidence="1 2">
    <name type="scientific">Trifolium medium</name>
    <dbReference type="NCBI Taxonomy" id="97028"/>
    <lineage>
        <taxon>Eukaryota</taxon>
        <taxon>Viridiplantae</taxon>
        <taxon>Streptophyta</taxon>
        <taxon>Embryophyta</taxon>
        <taxon>Tracheophyta</taxon>
        <taxon>Spermatophyta</taxon>
        <taxon>Magnoliopsida</taxon>
        <taxon>eudicotyledons</taxon>
        <taxon>Gunneridae</taxon>
        <taxon>Pentapetalae</taxon>
        <taxon>rosids</taxon>
        <taxon>fabids</taxon>
        <taxon>Fabales</taxon>
        <taxon>Fabaceae</taxon>
        <taxon>Papilionoideae</taxon>
        <taxon>50 kb inversion clade</taxon>
        <taxon>NPAAA clade</taxon>
        <taxon>Hologalegina</taxon>
        <taxon>IRL clade</taxon>
        <taxon>Trifolieae</taxon>
        <taxon>Trifolium</taxon>
    </lineage>
</organism>
<evidence type="ECO:0000313" key="1">
    <source>
        <dbReference type="EMBL" id="MCI58239.1"/>
    </source>
</evidence>
<protein>
    <submittedName>
        <fullName evidence="1">Uncharacterized protein</fullName>
    </submittedName>
</protein>
<dbReference type="AlphaFoldDB" id="A0A392TAV7"/>
<evidence type="ECO:0000313" key="2">
    <source>
        <dbReference type="Proteomes" id="UP000265520"/>
    </source>
</evidence>
<accession>A0A392TAV7</accession>
<dbReference type="Proteomes" id="UP000265520">
    <property type="component" value="Unassembled WGS sequence"/>
</dbReference>
<reference evidence="1 2" key="1">
    <citation type="journal article" date="2018" name="Front. Plant Sci.">
        <title>Red Clover (Trifolium pratense) and Zigzag Clover (T. medium) - A Picture of Genomic Similarities and Differences.</title>
        <authorList>
            <person name="Dluhosova J."/>
            <person name="Istvanek J."/>
            <person name="Nedelnik J."/>
            <person name="Repkova J."/>
        </authorList>
    </citation>
    <scope>NUCLEOTIDE SEQUENCE [LARGE SCALE GENOMIC DNA]</scope>
    <source>
        <strain evidence="2">cv. 10/8</strain>
        <tissue evidence="1">Leaf</tissue>
    </source>
</reference>
<sequence length="91" mass="10108">ILVKGDIPCTRKSTLSLDYRLFEGEHAAYIATSSVQQSSATLTRKQMIAELKDVSNDLGEKKSKIDRVIQVLELEENDEGVVGVTIRMPTK</sequence>
<comment type="caution">
    <text evidence="1">The sequence shown here is derived from an EMBL/GenBank/DDBJ whole genome shotgun (WGS) entry which is preliminary data.</text>
</comment>
<name>A0A392TAV7_9FABA</name>
<feature type="non-terminal residue" evidence="1">
    <location>
        <position position="91"/>
    </location>
</feature>
<dbReference type="EMBL" id="LXQA010542939">
    <property type="protein sequence ID" value="MCI58239.1"/>
    <property type="molecule type" value="Genomic_DNA"/>
</dbReference>